<dbReference type="PROSITE" id="PS00108">
    <property type="entry name" value="PROTEIN_KINASE_ST"/>
    <property type="match status" value="1"/>
</dbReference>
<gene>
    <name evidence="8" type="ORF">J3U88_20620</name>
</gene>
<sequence>MNKHDIKEELFCAGEHETDEVRKKLIETYRLRYPDIMPEIEPIVIEFWNYLPGTGENSVSGYDTESLIQAAFEGFDFSSVDEIANYVDREKRETVGPYKVLKILGKGGMGVVYLAEDPENQQKVAVKTLKATALIDPVYLDNEQKSLAKLNHSYIAHLKHTFTGDDGIQYIVMEYVDGVKIDDYCDNHQLTIRERVRLFKQLCEGVYHAHEHGLMHLDLKPMNILVKQENNTGVPKIIDFGISQIKDHIDQHLGHSTGTGTPAYMSPEQTNKPRNELTQKCDVYSLGVILHELLCGRVPLADELKNADSRKKMELVRKLSPRPLVDTAADLVNADMAKKRNTTPPKLMSQLKGELTWIVTKALAKDPADRYSLQALIADLEAFLDRREVSQGKPYRWYRWMHYLKAHQHLVSTAATLAIAVMMLSVGVRTNMALAAKNAKIALLEEARAENGQNLVNVLLEQASPFFGPERKETLSLDVLLERLSEKLNDPEAKKDRKRNFDQRLMLGRTLEDLNHLDRAVKELTSLRDDVQSWYGDDSREYYEVLSYLETYRAIQNPNLSDQSLLEQAIPQAAEIFGPTHKTTLRMHAARGHILLNSRQHSLDDALTDLNQVLDNTDFNKTLLTDYTYSSMLNRGNVYLQKGQYRRANRDLKRLKKLYLDRFKENDPFVGRINYTQGLLCLNREDFPRAEKFMNTAKTIFSNTLGPDHPDTQKADFMLAFRLPAAQGGCSGLIAQIEKELAGTNLTKDQRISHMSQLVDCLIKAKAWDQAEPVARQNWEEALAHNGADSFPELVTRLNRQCIRYGKGDQKGAQQEIDLIFTQAEKINQRKAFEKGWRDFLKTMR</sequence>
<dbReference type="GO" id="GO:0005524">
    <property type="term" value="F:ATP binding"/>
    <property type="evidence" value="ECO:0007669"/>
    <property type="project" value="UniProtKB-UniRule"/>
</dbReference>
<evidence type="ECO:0000256" key="2">
    <source>
        <dbReference type="ARBA" id="ARBA00022741"/>
    </source>
</evidence>
<dbReference type="Gene3D" id="1.25.40.10">
    <property type="entry name" value="Tetratricopeptide repeat domain"/>
    <property type="match status" value="1"/>
</dbReference>
<evidence type="ECO:0000256" key="3">
    <source>
        <dbReference type="ARBA" id="ARBA00022777"/>
    </source>
</evidence>
<dbReference type="InterPro" id="IPR011009">
    <property type="entry name" value="Kinase-like_dom_sf"/>
</dbReference>
<feature type="binding site" evidence="5">
    <location>
        <position position="127"/>
    </location>
    <ligand>
        <name>ATP</name>
        <dbReference type="ChEBI" id="CHEBI:30616"/>
    </ligand>
</feature>
<dbReference type="PROSITE" id="PS00107">
    <property type="entry name" value="PROTEIN_KINASE_ATP"/>
    <property type="match status" value="1"/>
</dbReference>
<dbReference type="SMART" id="SM00220">
    <property type="entry name" value="S_TKc"/>
    <property type="match status" value="1"/>
</dbReference>
<dbReference type="Proteomes" id="UP000664417">
    <property type="component" value="Unassembled WGS sequence"/>
</dbReference>
<dbReference type="EMBL" id="JAFREP010000020">
    <property type="protein sequence ID" value="MBO1320895.1"/>
    <property type="molecule type" value="Genomic_DNA"/>
</dbReference>
<accession>A0A8J7QBH5</accession>
<dbReference type="InterPro" id="IPR011990">
    <property type="entry name" value="TPR-like_helical_dom_sf"/>
</dbReference>
<dbReference type="CDD" id="cd14014">
    <property type="entry name" value="STKc_PknB_like"/>
    <property type="match status" value="1"/>
</dbReference>
<keyword evidence="3 8" id="KW-0418">Kinase</keyword>
<dbReference type="SUPFAM" id="SSF56112">
    <property type="entry name" value="Protein kinase-like (PK-like)"/>
    <property type="match status" value="1"/>
</dbReference>
<evidence type="ECO:0000313" key="8">
    <source>
        <dbReference type="EMBL" id="MBO1320895.1"/>
    </source>
</evidence>
<dbReference type="Gene3D" id="3.30.200.20">
    <property type="entry name" value="Phosphorylase Kinase, domain 1"/>
    <property type="match status" value="1"/>
</dbReference>
<dbReference type="PANTHER" id="PTHR43289:SF34">
    <property type="entry name" value="SERINE_THREONINE-PROTEIN KINASE YBDM-RELATED"/>
    <property type="match status" value="1"/>
</dbReference>
<evidence type="ECO:0000259" key="7">
    <source>
        <dbReference type="PROSITE" id="PS50011"/>
    </source>
</evidence>
<evidence type="ECO:0000256" key="5">
    <source>
        <dbReference type="PROSITE-ProRule" id="PRU10141"/>
    </source>
</evidence>
<feature type="region of interest" description="Disordered" evidence="6">
    <location>
        <begin position="253"/>
        <end position="273"/>
    </location>
</feature>
<evidence type="ECO:0000313" key="9">
    <source>
        <dbReference type="Proteomes" id="UP000664417"/>
    </source>
</evidence>
<reference evidence="8" key="1">
    <citation type="submission" date="2021-03" db="EMBL/GenBank/DDBJ databases">
        <authorList>
            <person name="Wang G."/>
        </authorList>
    </citation>
    <scope>NUCLEOTIDE SEQUENCE</scope>
    <source>
        <strain evidence="8">KCTC 12899</strain>
    </source>
</reference>
<proteinExistence type="predicted"/>
<dbReference type="AlphaFoldDB" id="A0A8J7QBH5"/>
<dbReference type="PANTHER" id="PTHR43289">
    <property type="entry name" value="MITOGEN-ACTIVATED PROTEIN KINASE KINASE KINASE 20-RELATED"/>
    <property type="match status" value="1"/>
</dbReference>
<dbReference type="InterPro" id="IPR008271">
    <property type="entry name" value="Ser/Thr_kinase_AS"/>
</dbReference>
<dbReference type="InterPro" id="IPR000719">
    <property type="entry name" value="Prot_kinase_dom"/>
</dbReference>
<keyword evidence="1" id="KW-0808">Transferase</keyword>
<dbReference type="PROSITE" id="PS50011">
    <property type="entry name" value="PROTEIN_KINASE_DOM"/>
    <property type="match status" value="1"/>
</dbReference>
<name>A0A8J7QBH5_9BACT</name>
<keyword evidence="4 5" id="KW-0067">ATP-binding</keyword>
<organism evidence="8 9">
    <name type="scientific">Acanthopleuribacter pedis</name>
    <dbReference type="NCBI Taxonomy" id="442870"/>
    <lineage>
        <taxon>Bacteria</taxon>
        <taxon>Pseudomonadati</taxon>
        <taxon>Acidobacteriota</taxon>
        <taxon>Holophagae</taxon>
        <taxon>Acanthopleuribacterales</taxon>
        <taxon>Acanthopleuribacteraceae</taxon>
        <taxon>Acanthopleuribacter</taxon>
    </lineage>
</organism>
<evidence type="ECO:0000256" key="1">
    <source>
        <dbReference type="ARBA" id="ARBA00022679"/>
    </source>
</evidence>
<evidence type="ECO:0000256" key="6">
    <source>
        <dbReference type="SAM" id="MobiDB-lite"/>
    </source>
</evidence>
<dbReference type="GO" id="GO:0004674">
    <property type="term" value="F:protein serine/threonine kinase activity"/>
    <property type="evidence" value="ECO:0007669"/>
    <property type="project" value="UniProtKB-KW"/>
</dbReference>
<keyword evidence="9" id="KW-1185">Reference proteome</keyword>
<protein>
    <submittedName>
        <fullName evidence="8">Serine/threonine protein kinase</fullName>
    </submittedName>
</protein>
<feature type="domain" description="Protein kinase" evidence="7">
    <location>
        <begin position="98"/>
        <end position="384"/>
    </location>
</feature>
<evidence type="ECO:0000256" key="4">
    <source>
        <dbReference type="ARBA" id="ARBA00022840"/>
    </source>
</evidence>
<dbReference type="SUPFAM" id="SSF48452">
    <property type="entry name" value="TPR-like"/>
    <property type="match status" value="1"/>
</dbReference>
<comment type="caution">
    <text evidence="8">The sequence shown here is derived from an EMBL/GenBank/DDBJ whole genome shotgun (WGS) entry which is preliminary data.</text>
</comment>
<keyword evidence="8" id="KW-0723">Serine/threonine-protein kinase</keyword>
<keyword evidence="2 5" id="KW-0547">Nucleotide-binding</keyword>
<dbReference type="InterPro" id="IPR017441">
    <property type="entry name" value="Protein_kinase_ATP_BS"/>
</dbReference>
<dbReference type="Gene3D" id="1.10.510.10">
    <property type="entry name" value="Transferase(Phosphotransferase) domain 1"/>
    <property type="match status" value="1"/>
</dbReference>
<dbReference type="RefSeq" id="WP_207860870.1">
    <property type="nucleotide sequence ID" value="NZ_JAFREP010000020.1"/>
</dbReference>
<dbReference type="Pfam" id="PF00069">
    <property type="entry name" value="Pkinase"/>
    <property type="match status" value="1"/>
</dbReference>